<protein>
    <recommendedName>
        <fullName evidence="2">Glucose-methanol-choline oxidoreductase N-terminal domain-containing protein</fullName>
    </recommendedName>
</protein>
<evidence type="ECO:0000259" key="2">
    <source>
        <dbReference type="Pfam" id="PF00732"/>
    </source>
</evidence>
<gene>
    <name evidence="3" type="ORF">DXG03_009491</name>
</gene>
<dbReference type="GO" id="GO:0016614">
    <property type="term" value="F:oxidoreductase activity, acting on CH-OH group of donors"/>
    <property type="evidence" value="ECO:0007669"/>
    <property type="project" value="InterPro"/>
</dbReference>
<reference evidence="3" key="1">
    <citation type="submission" date="2020-07" db="EMBL/GenBank/DDBJ databases">
        <authorList>
            <person name="Nieuwenhuis M."/>
            <person name="Van De Peppel L.J.J."/>
        </authorList>
    </citation>
    <scope>NUCLEOTIDE SEQUENCE</scope>
    <source>
        <strain evidence="3">AP01</strain>
        <tissue evidence="3">Mycelium</tissue>
    </source>
</reference>
<name>A0A9P7KC94_9AGAR</name>
<evidence type="ECO:0000256" key="1">
    <source>
        <dbReference type="ARBA" id="ARBA00010790"/>
    </source>
</evidence>
<dbReference type="Proteomes" id="UP000775547">
    <property type="component" value="Unassembled WGS sequence"/>
</dbReference>
<sequence>MVSLGTIFKAAMFSSACPVTSIEDVSNNSYTYVVVGGGTAGCVLASRLSEDPAVTVLLIERGPVAEGWAAKVPLLSSNFSDQRAPIYNWESAPLAAVNGKTFTMVTGKALPGSAKINGLLYTRSVPEEYNMWEAAGRKGWGWRHVEPYFARARRTRAIPALSAARKVRNF</sequence>
<dbReference type="AlphaFoldDB" id="A0A9P7KC94"/>
<comment type="caution">
    <text evidence="3">The sequence shown here is derived from an EMBL/GenBank/DDBJ whole genome shotgun (WGS) entry which is preliminary data.</text>
</comment>
<organism evidence="3 4">
    <name type="scientific">Asterophora parasitica</name>
    <dbReference type="NCBI Taxonomy" id="117018"/>
    <lineage>
        <taxon>Eukaryota</taxon>
        <taxon>Fungi</taxon>
        <taxon>Dikarya</taxon>
        <taxon>Basidiomycota</taxon>
        <taxon>Agaricomycotina</taxon>
        <taxon>Agaricomycetes</taxon>
        <taxon>Agaricomycetidae</taxon>
        <taxon>Agaricales</taxon>
        <taxon>Tricholomatineae</taxon>
        <taxon>Lyophyllaceae</taxon>
        <taxon>Asterophora</taxon>
    </lineage>
</organism>
<dbReference type="SUPFAM" id="SSF51905">
    <property type="entry name" value="FAD/NAD(P)-binding domain"/>
    <property type="match status" value="1"/>
</dbReference>
<dbReference type="GO" id="GO:0050660">
    <property type="term" value="F:flavin adenine dinucleotide binding"/>
    <property type="evidence" value="ECO:0007669"/>
    <property type="project" value="InterPro"/>
</dbReference>
<reference evidence="3" key="2">
    <citation type="submission" date="2021-10" db="EMBL/GenBank/DDBJ databases">
        <title>Phylogenomics reveals ancestral predisposition of the termite-cultivated fungus Termitomyces towards a domesticated lifestyle.</title>
        <authorList>
            <person name="Auxier B."/>
            <person name="Grum-Grzhimaylo A."/>
            <person name="Cardenas M.E."/>
            <person name="Lodge J.D."/>
            <person name="Laessoe T."/>
            <person name="Pedersen O."/>
            <person name="Smith M.E."/>
            <person name="Kuyper T.W."/>
            <person name="Franco-Molano E.A."/>
            <person name="Baroni T.J."/>
            <person name="Aanen D.K."/>
        </authorList>
    </citation>
    <scope>NUCLEOTIDE SEQUENCE</scope>
    <source>
        <strain evidence="3">AP01</strain>
        <tissue evidence="3">Mycelium</tissue>
    </source>
</reference>
<dbReference type="InterPro" id="IPR000172">
    <property type="entry name" value="GMC_OxRdtase_N"/>
</dbReference>
<dbReference type="Pfam" id="PF00732">
    <property type="entry name" value="GMC_oxred_N"/>
    <property type="match status" value="1"/>
</dbReference>
<accession>A0A9P7KC94</accession>
<dbReference type="InterPro" id="IPR036188">
    <property type="entry name" value="FAD/NAD-bd_sf"/>
</dbReference>
<evidence type="ECO:0000313" key="3">
    <source>
        <dbReference type="EMBL" id="KAG5643919.1"/>
    </source>
</evidence>
<dbReference type="PANTHER" id="PTHR11552:SF219">
    <property type="entry name" value="GLUCOSE-METHANOL-CHOLINE OXIDOREDUCTASE N-TERMINAL DOMAIN-CONTAINING PROTEIN"/>
    <property type="match status" value="1"/>
</dbReference>
<evidence type="ECO:0000313" key="4">
    <source>
        <dbReference type="Proteomes" id="UP000775547"/>
    </source>
</evidence>
<feature type="domain" description="Glucose-methanol-choline oxidoreductase N-terminal" evidence="2">
    <location>
        <begin position="30"/>
        <end position="154"/>
    </location>
</feature>
<dbReference type="PANTHER" id="PTHR11552">
    <property type="entry name" value="GLUCOSE-METHANOL-CHOLINE GMC OXIDOREDUCTASE"/>
    <property type="match status" value="1"/>
</dbReference>
<dbReference type="OrthoDB" id="269227at2759"/>
<dbReference type="Gene3D" id="3.50.50.60">
    <property type="entry name" value="FAD/NAD(P)-binding domain"/>
    <property type="match status" value="1"/>
</dbReference>
<proteinExistence type="inferred from homology"/>
<dbReference type="InterPro" id="IPR012132">
    <property type="entry name" value="GMC_OxRdtase"/>
</dbReference>
<keyword evidence="4" id="KW-1185">Reference proteome</keyword>
<comment type="similarity">
    <text evidence="1">Belongs to the GMC oxidoreductase family.</text>
</comment>
<dbReference type="EMBL" id="JABCKV010000090">
    <property type="protein sequence ID" value="KAG5643919.1"/>
    <property type="molecule type" value="Genomic_DNA"/>
</dbReference>